<protein>
    <recommendedName>
        <fullName evidence="3">Lipoprotein</fullName>
    </recommendedName>
</protein>
<comment type="caution">
    <text evidence="1">The sequence shown here is derived from an EMBL/GenBank/DDBJ whole genome shotgun (WGS) entry which is preliminary data.</text>
</comment>
<accession>A0A6N7QZV8</accession>
<name>A0A6N7QZV8_9BACI</name>
<organism evidence="1 2">
    <name type="scientific">Gracilibacillus thailandensis</name>
    <dbReference type="NCBI Taxonomy" id="563735"/>
    <lineage>
        <taxon>Bacteria</taxon>
        <taxon>Bacillati</taxon>
        <taxon>Bacillota</taxon>
        <taxon>Bacilli</taxon>
        <taxon>Bacillales</taxon>
        <taxon>Bacillaceae</taxon>
        <taxon>Gracilibacillus</taxon>
    </lineage>
</organism>
<dbReference type="SUPFAM" id="SSF75011">
    <property type="entry name" value="3-carboxy-cis,cis-mucoante lactonizing enzyme"/>
    <property type="match status" value="1"/>
</dbReference>
<dbReference type="EMBL" id="WJEE01000024">
    <property type="protein sequence ID" value="MRI67034.1"/>
    <property type="molecule type" value="Genomic_DNA"/>
</dbReference>
<dbReference type="PROSITE" id="PS51257">
    <property type="entry name" value="PROKAR_LIPOPROTEIN"/>
    <property type="match status" value="1"/>
</dbReference>
<evidence type="ECO:0000313" key="1">
    <source>
        <dbReference type="EMBL" id="MRI67034.1"/>
    </source>
</evidence>
<reference evidence="1 2" key="1">
    <citation type="submission" date="2019-10" db="EMBL/GenBank/DDBJ databases">
        <title>Gracilibacillus salitolerans sp. nov., a moderate halophile isolated from a saline soil in northwest China.</title>
        <authorList>
            <person name="Gan L."/>
        </authorList>
    </citation>
    <scope>NUCLEOTIDE SEQUENCE [LARGE SCALE GENOMIC DNA]</scope>
    <source>
        <strain evidence="1 2">TP2-8</strain>
    </source>
</reference>
<gene>
    <name evidence="1" type="ORF">GH885_11885</name>
</gene>
<evidence type="ECO:0008006" key="3">
    <source>
        <dbReference type="Google" id="ProtNLM"/>
    </source>
</evidence>
<sequence>MKKFLHYVILLVSIVLIGGCGNTQYESIHESIGLLYFSTSIDKSNGKGSLYTIDSSGNVSNVLETEGLELGEIYHQNDTVIVNDVSHSYLIDEDISEETREHKEYTAIFAEYMDDEERVELYNSGYDENGTYHSHLYWQHDGTMQYQDLPYFVTTAGIYEDSLYILEEKETDEHMVLHEIVLDETAVDNPLLSLDYQTDELVPLTDMIVTEEYIYCIVDVQQEYSVLMIDKDTGEVNENNFLSFDSNENMSTYLPHSVYNSIHWSDNQLFFLDGQGSLYQFNKNGELETTYDVPETSDESLYIFPSWSGNDLYVFETTVNSSVKKINLKEMEMEDELELKEGSFSEISEQFLYDFEVINGF</sequence>
<keyword evidence="2" id="KW-1185">Reference proteome</keyword>
<dbReference type="Proteomes" id="UP000435187">
    <property type="component" value="Unassembled WGS sequence"/>
</dbReference>
<dbReference type="RefSeq" id="WP_153835656.1">
    <property type="nucleotide sequence ID" value="NZ_JBHUMW010000017.1"/>
</dbReference>
<proteinExistence type="predicted"/>
<evidence type="ECO:0000313" key="2">
    <source>
        <dbReference type="Proteomes" id="UP000435187"/>
    </source>
</evidence>
<dbReference type="AlphaFoldDB" id="A0A6N7QZV8"/>